<dbReference type="EMBL" id="CP012333">
    <property type="protein sequence ID" value="AKV04593.1"/>
    <property type="molecule type" value="Genomic_DNA"/>
</dbReference>
<name>A0A0K1QFU3_9BACT</name>
<feature type="region of interest" description="Disordered" evidence="1">
    <location>
        <begin position="114"/>
        <end position="169"/>
    </location>
</feature>
<dbReference type="STRING" id="1391654.AKJ09_11256"/>
<evidence type="ECO:0000313" key="3">
    <source>
        <dbReference type="Proteomes" id="UP000064967"/>
    </source>
</evidence>
<protein>
    <submittedName>
        <fullName evidence="2">Uncharacterized protein</fullName>
    </submittedName>
</protein>
<organism evidence="2 3">
    <name type="scientific">Labilithrix luteola</name>
    <dbReference type="NCBI Taxonomy" id="1391654"/>
    <lineage>
        <taxon>Bacteria</taxon>
        <taxon>Pseudomonadati</taxon>
        <taxon>Myxococcota</taxon>
        <taxon>Polyangia</taxon>
        <taxon>Polyangiales</taxon>
        <taxon>Labilitrichaceae</taxon>
        <taxon>Labilithrix</taxon>
    </lineage>
</organism>
<proteinExistence type="predicted"/>
<dbReference type="AlphaFoldDB" id="A0A0K1QFU3"/>
<evidence type="ECO:0000256" key="1">
    <source>
        <dbReference type="SAM" id="MobiDB-lite"/>
    </source>
</evidence>
<evidence type="ECO:0000313" key="2">
    <source>
        <dbReference type="EMBL" id="AKV04593.1"/>
    </source>
</evidence>
<dbReference type="KEGG" id="llu:AKJ09_11256"/>
<accession>A0A0K1QFU3</accession>
<dbReference type="Proteomes" id="UP000064967">
    <property type="component" value="Chromosome"/>
</dbReference>
<gene>
    <name evidence="2" type="ORF">AKJ09_11256</name>
</gene>
<sequence length="242" mass="25082">MLATLATCDPRAARADAEPSVTLDWSATEADCPDGSHVVGEVERILGNSTGPRRRVTARADVTRTTTGGFRVMLVTRGADVAGRRTFEAESCPELASASALILAITVNPQLSSAPPVRAEESSDEPVPASPASERANAEPAPQNAATHPPDALDASGATDSAVHPAPSGRRHFGAGVSFAGDVGSLPSADGGVEATLAWVGGSASESRPQEGFFCRRRRRRARRWGLISDRSVSGCEAGTHC</sequence>
<reference evidence="2 3" key="1">
    <citation type="submission" date="2015-08" db="EMBL/GenBank/DDBJ databases">
        <authorList>
            <person name="Babu N.S."/>
            <person name="Beckwith C.J."/>
            <person name="Beseler K.G."/>
            <person name="Brison A."/>
            <person name="Carone J.V."/>
            <person name="Caskin T.P."/>
            <person name="Diamond M."/>
            <person name="Durham M.E."/>
            <person name="Foxe J.M."/>
            <person name="Go M."/>
            <person name="Henderson B.A."/>
            <person name="Jones I.B."/>
            <person name="McGettigan J.A."/>
            <person name="Micheletti S.J."/>
            <person name="Nasrallah M.E."/>
            <person name="Ortiz D."/>
            <person name="Piller C.R."/>
            <person name="Privatt S.R."/>
            <person name="Schneider S.L."/>
            <person name="Sharp S."/>
            <person name="Smith T.C."/>
            <person name="Stanton J.D."/>
            <person name="Ullery H.E."/>
            <person name="Wilson R.J."/>
            <person name="Serrano M.G."/>
            <person name="Buck G."/>
            <person name="Lee V."/>
            <person name="Wang Y."/>
            <person name="Carvalho R."/>
            <person name="Voegtly L."/>
            <person name="Shi R."/>
            <person name="Duckworth R."/>
            <person name="Johnson A."/>
            <person name="Loviza R."/>
            <person name="Walstead R."/>
            <person name="Shah Z."/>
            <person name="Kiflezghi M."/>
            <person name="Wade K."/>
            <person name="Ball S.L."/>
            <person name="Bradley K.W."/>
            <person name="Asai D.J."/>
            <person name="Bowman C.A."/>
            <person name="Russell D.A."/>
            <person name="Pope W.H."/>
            <person name="Jacobs-Sera D."/>
            <person name="Hendrix R.W."/>
            <person name="Hatfull G.F."/>
        </authorList>
    </citation>
    <scope>NUCLEOTIDE SEQUENCE [LARGE SCALE GENOMIC DNA]</scope>
    <source>
        <strain evidence="2 3">DSM 27648</strain>
    </source>
</reference>
<keyword evidence="3" id="KW-1185">Reference proteome</keyword>